<evidence type="ECO:0000256" key="1">
    <source>
        <dbReference type="SAM" id="MobiDB-lite"/>
    </source>
</evidence>
<protein>
    <recommendedName>
        <fullName evidence="2">Protein kinase domain-containing protein</fullName>
    </recommendedName>
</protein>
<reference evidence="3 4" key="1">
    <citation type="journal article" date="2024" name="BMC Genomics">
        <title>Genome assembly of redclaw crayfish (Cherax quadricarinatus) provides insights into its immune adaptation and hypoxia tolerance.</title>
        <authorList>
            <person name="Liu Z."/>
            <person name="Zheng J."/>
            <person name="Li H."/>
            <person name="Fang K."/>
            <person name="Wang S."/>
            <person name="He J."/>
            <person name="Zhou D."/>
            <person name="Weng S."/>
            <person name="Chi M."/>
            <person name="Gu Z."/>
            <person name="He J."/>
            <person name="Li F."/>
            <person name="Wang M."/>
        </authorList>
    </citation>
    <scope>NUCLEOTIDE SEQUENCE [LARGE SCALE GENOMIC DNA]</scope>
    <source>
        <strain evidence="3">ZL_2023a</strain>
    </source>
</reference>
<name>A0AAW0WK55_CHEQU</name>
<evidence type="ECO:0000259" key="2">
    <source>
        <dbReference type="PROSITE" id="PS50011"/>
    </source>
</evidence>
<dbReference type="PROSITE" id="PS50011">
    <property type="entry name" value="PROTEIN_KINASE_DOM"/>
    <property type="match status" value="1"/>
</dbReference>
<dbReference type="InterPro" id="IPR011009">
    <property type="entry name" value="Kinase-like_dom_sf"/>
</dbReference>
<dbReference type="SUPFAM" id="SSF56112">
    <property type="entry name" value="Protein kinase-like (PK-like)"/>
    <property type="match status" value="1"/>
</dbReference>
<dbReference type="EMBL" id="JARKIK010000075">
    <property type="protein sequence ID" value="KAK8727677.1"/>
    <property type="molecule type" value="Genomic_DNA"/>
</dbReference>
<dbReference type="GO" id="GO:0004672">
    <property type="term" value="F:protein kinase activity"/>
    <property type="evidence" value="ECO:0007669"/>
    <property type="project" value="InterPro"/>
</dbReference>
<proteinExistence type="predicted"/>
<dbReference type="GO" id="GO:0005524">
    <property type="term" value="F:ATP binding"/>
    <property type="evidence" value="ECO:0007669"/>
    <property type="project" value="InterPro"/>
</dbReference>
<dbReference type="Proteomes" id="UP001445076">
    <property type="component" value="Unassembled WGS sequence"/>
</dbReference>
<feature type="compositionally biased region" description="Basic and acidic residues" evidence="1">
    <location>
        <begin position="180"/>
        <end position="200"/>
    </location>
</feature>
<dbReference type="InterPro" id="IPR000719">
    <property type="entry name" value="Prot_kinase_dom"/>
</dbReference>
<sequence>MSFIVSVFAGMTLHKYSLIKALTTSSVIKIIASLATTLQGIHSRDVVHNDIHYFNICIRESPEGLQTTLIDFGYASKIKQNEMFVSFPNTVTYGPSNIVDVKDLATMCQILFEVNSLTLPMEIKLCLQNLRSVNLAEIMDLGELVKILEELQGKEPSPSPPVLDSGLDLTRQPDIKNSQHLKEAVCQDSPEKDCKRKREESEEDTREENSKRRREDEVD</sequence>
<dbReference type="Pfam" id="PF00069">
    <property type="entry name" value="Pkinase"/>
    <property type="match status" value="1"/>
</dbReference>
<feature type="region of interest" description="Disordered" evidence="1">
    <location>
        <begin position="152"/>
        <end position="219"/>
    </location>
</feature>
<feature type="compositionally biased region" description="Basic and acidic residues" evidence="1">
    <location>
        <begin position="207"/>
        <end position="219"/>
    </location>
</feature>
<organism evidence="3 4">
    <name type="scientific">Cherax quadricarinatus</name>
    <name type="common">Australian red claw crayfish</name>
    <dbReference type="NCBI Taxonomy" id="27406"/>
    <lineage>
        <taxon>Eukaryota</taxon>
        <taxon>Metazoa</taxon>
        <taxon>Ecdysozoa</taxon>
        <taxon>Arthropoda</taxon>
        <taxon>Crustacea</taxon>
        <taxon>Multicrustacea</taxon>
        <taxon>Malacostraca</taxon>
        <taxon>Eumalacostraca</taxon>
        <taxon>Eucarida</taxon>
        <taxon>Decapoda</taxon>
        <taxon>Pleocyemata</taxon>
        <taxon>Astacidea</taxon>
        <taxon>Parastacoidea</taxon>
        <taxon>Parastacidae</taxon>
        <taxon>Cherax</taxon>
    </lineage>
</organism>
<evidence type="ECO:0000313" key="4">
    <source>
        <dbReference type="Proteomes" id="UP001445076"/>
    </source>
</evidence>
<dbReference type="AlphaFoldDB" id="A0AAW0WK55"/>
<feature type="domain" description="Protein kinase" evidence="2">
    <location>
        <begin position="1"/>
        <end position="219"/>
    </location>
</feature>
<keyword evidence="4" id="KW-1185">Reference proteome</keyword>
<gene>
    <name evidence="3" type="ORF">OTU49_009688</name>
</gene>
<comment type="caution">
    <text evidence="3">The sequence shown here is derived from an EMBL/GenBank/DDBJ whole genome shotgun (WGS) entry which is preliminary data.</text>
</comment>
<evidence type="ECO:0000313" key="3">
    <source>
        <dbReference type="EMBL" id="KAK8727677.1"/>
    </source>
</evidence>
<accession>A0AAW0WK55</accession>
<dbReference type="Gene3D" id="1.10.510.10">
    <property type="entry name" value="Transferase(Phosphotransferase) domain 1"/>
    <property type="match status" value="1"/>
</dbReference>